<dbReference type="Proteomes" id="UP000279275">
    <property type="component" value="Unassembled WGS sequence"/>
</dbReference>
<evidence type="ECO:0000256" key="2">
    <source>
        <dbReference type="ARBA" id="ARBA00023002"/>
    </source>
</evidence>
<organism evidence="3 4">
    <name type="scientific">Nocardia stercoris</name>
    <dbReference type="NCBI Taxonomy" id="2483361"/>
    <lineage>
        <taxon>Bacteria</taxon>
        <taxon>Bacillati</taxon>
        <taxon>Actinomycetota</taxon>
        <taxon>Actinomycetes</taxon>
        <taxon>Mycobacteriales</taxon>
        <taxon>Nocardiaceae</taxon>
        <taxon>Nocardia</taxon>
    </lineage>
</organism>
<dbReference type="Pfam" id="PF00866">
    <property type="entry name" value="Ring_hydroxyl_B"/>
    <property type="match status" value="1"/>
</dbReference>
<dbReference type="AlphaFoldDB" id="A0A3M2L4R3"/>
<dbReference type="GO" id="GO:0019380">
    <property type="term" value="P:3-phenylpropionate catabolic process"/>
    <property type="evidence" value="ECO:0007669"/>
    <property type="project" value="TreeGrafter"/>
</dbReference>
<dbReference type="PANTHER" id="PTHR41534:SF2">
    <property type="entry name" value="3-PHENYLPROPIONATE_CINNAMIC ACID DIOXYGENASE SUBUNIT BETA"/>
    <property type="match status" value="1"/>
</dbReference>
<sequence>MTPTADPQSIETVDTDLYFEVMAFAAREARLLDEERYPEWLALFTEDATYWVPGIENRGRHDCSGIYAPHRMAYFDDTVADLRHRVDRFTAPTAWAEDPATRHLHVISNIEVESCDTPGELSVRSVFVNYRGQGSTDSAVLYGRRVDRLRRVDGQLRIAARKVVLSHATLPAKNINTFF</sequence>
<dbReference type="SUPFAM" id="SSF54427">
    <property type="entry name" value="NTF2-like"/>
    <property type="match status" value="1"/>
</dbReference>
<dbReference type="Gene3D" id="3.10.450.50">
    <property type="match status" value="1"/>
</dbReference>
<dbReference type="PANTHER" id="PTHR41534">
    <property type="entry name" value="BLR3401 PROTEIN"/>
    <property type="match status" value="1"/>
</dbReference>
<accession>A0A3M2L4R3</accession>
<dbReference type="RefSeq" id="WP_122188043.1">
    <property type="nucleotide sequence ID" value="NZ_RFFH01000004.1"/>
</dbReference>
<name>A0A3M2L4R3_9NOCA</name>
<dbReference type="CDD" id="cd00667">
    <property type="entry name" value="ring_hydroxylating_dioxygenases_beta"/>
    <property type="match status" value="1"/>
</dbReference>
<keyword evidence="2" id="KW-0560">Oxidoreductase</keyword>
<dbReference type="GO" id="GO:0051213">
    <property type="term" value="F:dioxygenase activity"/>
    <property type="evidence" value="ECO:0007669"/>
    <property type="project" value="UniProtKB-KW"/>
</dbReference>
<dbReference type="NCBIfam" id="NF007479">
    <property type="entry name" value="PRK10069.1"/>
    <property type="match status" value="1"/>
</dbReference>
<dbReference type="InterPro" id="IPR032710">
    <property type="entry name" value="NTF2-like_dom_sf"/>
</dbReference>
<evidence type="ECO:0000256" key="1">
    <source>
        <dbReference type="ARBA" id="ARBA00009570"/>
    </source>
</evidence>
<dbReference type="EMBL" id="RFFH01000004">
    <property type="protein sequence ID" value="RMI32659.1"/>
    <property type="molecule type" value="Genomic_DNA"/>
</dbReference>
<evidence type="ECO:0000313" key="4">
    <source>
        <dbReference type="Proteomes" id="UP000279275"/>
    </source>
</evidence>
<keyword evidence="4" id="KW-1185">Reference proteome</keyword>
<dbReference type="InterPro" id="IPR000391">
    <property type="entry name" value="Rng_hydr_dOase-bsu"/>
</dbReference>
<evidence type="ECO:0000313" key="3">
    <source>
        <dbReference type="EMBL" id="RMI32659.1"/>
    </source>
</evidence>
<reference evidence="3 4" key="1">
    <citation type="submission" date="2018-10" db="EMBL/GenBank/DDBJ databases">
        <title>Isolation from cow dung.</title>
        <authorList>
            <person name="Ling L."/>
        </authorList>
    </citation>
    <scope>NUCLEOTIDE SEQUENCE [LARGE SCALE GENOMIC DNA]</scope>
    <source>
        <strain evidence="3 4">NEAU-LL90</strain>
    </source>
</reference>
<comment type="caution">
    <text evidence="3">The sequence shown here is derived from an EMBL/GenBank/DDBJ whole genome shotgun (WGS) entry which is preliminary data.</text>
</comment>
<comment type="similarity">
    <text evidence="1">Belongs to the bacterial ring-hydroxylating dioxygenase beta subunit family.</text>
</comment>
<protein>
    <submittedName>
        <fullName evidence="3">3-phenylpropionate/cinnamic acid dioxygenase subunit beta</fullName>
    </submittedName>
</protein>
<proteinExistence type="inferred from homology"/>
<gene>
    <name evidence="3" type="ORF">EBN03_11860</name>
</gene>
<dbReference type="OrthoDB" id="3212009at2"/>
<keyword evidence="3" id="KW-0223">Dioxygenase</keyword>